<evidence type="ECO:0000313" key="1">
    <source>
        <dbReference type="EMBL" id="KAI4339804.1"/>
    </source>
</evidence>
<reference evidence="2" key="1">
    <citation type="journal article" date="2023" name="Front. Plant Sci.">
        <title>Chromosomal-level genome assembly of Melastoma candidum provides insights into trichome evolution.</title>
        <authorList>
            <person name="Zhong Y."/>
            <person name="Wu W."/>
            <person name="Sun C."/>
            <person name="Zou P."/>
            <person name="Liu Y."/>
            <person name="Dai S."/>
            <person name="Zhou R."/>
        </authorList>
    </citation>
    <scope>NUCLEOTIDE SEQUENCE [LARGE SCALE GENOMIC DNA]</scope>
</reference>
<evidence type="ECO:0000313" key="2">
    <source>
        <dbReference type="Proteomes" id="UP001057402"/>
    </source>
</evidence>
<accession>A0ACB9NWJ9</accession>
<organism evidence="1 2">
    <name type="scientific">Melastoma candidum</name>
    <dbReference type="NCBI Taxonomy" id="119954"/>
    <lineage>
        <taxon>Eukaryota</taxon>
        <taxon>Viridiplantae</taxon>
        <taxon>Streptophyta</taxon>
        <taxon>Embryophyta</taxon>
        <taxon>Tracheophyta</taxon>
        <taxon>Spermatophyta</taxon>
        <taxon>Magnoliopsida</taxon>
        <taxon>eudicotyledons</taxon>
        <taxon>Gunneridae</taxon>
        <taxon>Pentapetalae</taxon>
        <taxon>rosids</taxon>
        <taxon>malvids</taxon>
        <taxon>Myrtales</taxon>
        <taxon>Melastomataceae</taxon>
        <taxon>Melastomatoideae</taxon>
        <taxon>Melastomateae</taxon>
        <taxon>Melastoma</taxon>
    </lineage>
</organism>
<name>A0ACB9NWJ9_9MYRT</name>
<gene>
    <name evidence="1" type="ORF">MLD38_024704</name>
</gene>
<sequence>MEMDSTGGSDVGREIENVGMFPSSDVMGNTGSDEALTINRPSSASHSFFGAGWDSLVQLGHGENFLSRNEPFGSNFHSMGNQVIGGSSSPFLVQPIADARPAYFGNGNLSEAVAWSFSMPELFGLSEPGCFPIFGSYMNDGIVNGMYSKKVRNLTNLRIWRMVLVEIHQSTEGRETEALILDHPMIPARKLQGNSSGKSLDASKAEAEKKQKLEKNEGVNIPKRSTRQSKNNLSSGEAPKEYVHVRAQRGQATNSHSLAERIRREKD</sequence>
<dbReference type="EMBL" id="CM042886">
    <property type="protein sequence ID" value="KAI4339804.1"/>
    <property type="molecule type" value="Genomic_DNA"/>
</dbReference>
<comment type="caution">
    <text evidence="1">The sequence shown here is derived from an EMBL/GenBank/DDBJ whole genome shotgun (WGS) entry which is preliminary data.</text>
</comment>
<proteinExistence type="predicted"/>
<keyword evidence="2" id="KW-1185">Reference proteome</keyword>
<protein>
    <submittedName>
        <fullName evidence="1">Uncharacterized protein</fullName>
    </submittedName>
</protein>
<dbReference type="Proteomes" id="UP001057402">
    <property type="component" value="Chromosome 7"/>
</dbReference>